<accession>A0A2A2I443</accession>
<comment type="caution">
    <text evidence="4">The sequence shown here is derived from an EMBL/GenBank/DDBJ whole genome shotgun (WGS) entry which is preliminary data.</text>
</comment>
<dbReference type="Pfam" id="PF01464">
    <property type="entry name" value="SLT"/>
    <property type="match status" value="1"/>
</dbReference>
<keyword evidence="5" id="KW-1185">Reference proteome</keyword>
<dbReference type="SUPFAM" id="SSF54106">
    <property type="entry name" value="LysM domain"/>
    <property type="match status" value="3"/>
</dbReference>
<evidence type="ECO:0000313" key="4">
    <source>
        <dbReference type="EMBL" id="PAV26362.1"/>
    </source>
</evidence>
<sequence>MPLARFTFAFAIITFLPACQHFQSADTPSEEELMTSESVTVATGDEALKASVSEPADVKTQTPQRAMDDAIDTALKDRVSKARDRLDEPKPAGTREAEKPRPDLWDRLRSLFALNLDQSNRRIEQQLNWYANHPRYIERVANRAQRYFYHVVNEVEKRGLPGEYALLPVVESAYDPFAYSHGRAAGLWQFIPSTGRAYGLDQSWWHDGRRDVIASTDAALRYLDALSQRFDGNHLLGLASYNSGAGTVLREQRQNRRQGKPTDYWSLQLPRETRAYVPKLIAISKLIRDPEKYGIELPPMPDKPYFEVINTGGQMDLARASEMSGVDIEEIYLLNPSYNRWATQPDGPHRLLIPVAEADSFRKALSEMPPSERVSWRHYKVRSGDTLIRIADRYNTTPDVIRRVNEMRSNLIRVGQRLLIPTASKGTDQYAMSASQRLARQQASTDQREDGTRIEHIVQTGDTFWDIARDNGVSVRELAKWNGMAPGDPLVPGQRLVIWSERDSSTLVAARQASSDRDMVRRVGYEVRKGDSLARIASRFNVNVRDIADWNSLDIDRYLQPGQSLVLYVDIRRSP</sequence>
<dbReference type="InterPro" id="IPR023346">
    <property type="entry name" value="Lysozyme-like_dom_sf"/>
</dbReference>
<feature type="domain" description="LysM" evidence="3">
    <location>
        <begin position="377"/>
        <end position="420"/>
    </location>
</feature>
<dbReference type="InterPro" id="IPR018392">
    <property type="entry name" value="LysM"/>
</dbReference>
<dbReference type="Proteomes" id="UP000218332">
    <property type="component" value="Unassembled WGS sequence"/>
</dbReference>
<evidence type="ECO:0000256" key="1">
    <source>
        <dbReference type="ARBA" id="ARBA00007734"/>
    </source>
</evidence>
<dbReference type="InterPro" id="IPR000189">
    <property type="entry name" value="Transglyc_AS"/>
</dbReference>
<gene>
    <name evidence="4" type="ORF">CF392_05860</name>
</gene>
<dbReference type="GO" id="GO:0016020">
    <property type="term" value="C:membrane"/>
    <property type="evidence" value="ECO:0007669"/>
    <property type="project" value="InterPro"/>
</dbReference>
<evidence type="ECO:0000259" key="3">
    <source>
        <dbReference type="PROSITE" id="PS51782"/>
    </source>
</evidence>
<dbReference type="Gene3D" id="3.10.350.10">
    <property type="entry name" value="LysM domain"/>
    <property type="match status" value="3"/>
</dbReference>
<dbReference type="PANTHER" id="PTHR33734">
    <property type="entry name" value="LYSM DOMAIN-CONTAINING GPI-ANCHORED PROTEIN 2"/>
    <property type="match status" value="1"/>
</dbReference>
<dbReference type="AlphaFoldDB" id="A0A2A2I443"/>
<evidence type="ECO:0000313" key="5">
    <source>
        <dbReference type="Proteomes" id="UP000218332"/>
    </source>
</evidence>
<dbReference type="EMBL" id="NMPM01000024">
    <property type="protein sequence ID" value="PAV26362.1"/>
    <property type="molecule type" value="Genomic_DNA"/>
</dbReference>
<dbReference type="GO" id="GO:0008932">
    <property type="term" value="F:lytic endotransglycosylase activity"/>
    <property type="evidence" value="ECO:0007669"/>
    <property type="project" value="TreeGrafter"/>
</dbReference>
<feature type="region of interest" description="Disordered" evidence="2">
    <location>
        <begin position="79"/>
        <end position="100"/>
    </location>
</feature>
<feature type="domain" description="LysM" evidence="3">
    <location>
        <begin position="454"/>
        <end position="498"/>
    </location>
</feature>
<dbReference type="SMART" id="SM00257">
    <property type="entry name" value="LysM"/>
    <property type="match status" value="3"/>
</dbReference>
<reference evidence="4 5" key="1">
    <citation type="submission" date="2017-07" db="EMBL/GenBank/DDBJ databases">
        <title>Tamlnaduibacter salinus (Mi-7) genome sequencing.</title>
        <authorList>
            <person name="Verma A."/>
            <person name="Krishnamurthi S."/>
        </authorList>
    </citation>
    <scope>NUCLEOTIDE SEQUENCE [LARGE SCALE GENOMIC DNA]</scope>
    <source>
        <strain evidence="4 5">Mi-7</strain>
    </source>
</reference>
<dbReference type="SUPFAM" id="SSF53955">
    <property type="entry name" value="Lysozyme-like"/>
    <property type="match status" value="1"/>
</dbReference>
<feature type="domain" description="LysM" evidence="3">
    <location>
        <begin position="523"/>
        <end position="567"/>
    </location>
</feature>
<dbReference type="PROSITE" id="PS00922">
    <property type="entry name" value="TRANSGLYCOSYLASE"/>
    <property type="match status" value="1"/>
</dbReference>
<dbReference type="GO" id="GO:0000270">
    <property type="term" value="P:peptidoglycan metabolic process"/>
    <property type="evidence" value="ECO:0007669"/>
    <property type="project" value="InterPro"/>
</dbReference>
<comment type="similarity">
    <text evidence="1">Belongs to the transglycosylase Slt family.</text>
</comment>
<protein>
    <submittedName>
        <fullName evidence="4">Lytic transglycosylase</fullName>
    </submittedName>
</protein>
<dbReference type="Pfam" id="PF01476">
    <property type="entry name" value="LysM"/>
    <property type="match status" value="3"/>
</dbReference>
<dbReference type="PANTHER" id="PTHR33734:SF22">
    <property type="entry name" value="MEMBRANE-BOUND LYTIC MUREIN TRANSGLYCOSYLASE D"/>
    <property type="match status" value="1"/>
</dbReference>
<dbReference type="Gene3D" id="1.10.530.10">
    <property type="match status" value="1"/>
</dbReference>
<dbReference type="CDD" id="cd16894">
    <property type="entry name" value="MltD-like"/>
    <property type="match status" value="1"/>
</dbReference>
<dbReference type="InterPro" id="IPR008258">
    <property type="entry name" value="Transglycosylase_SLT_dom_1"/>
</dbReference>
<dbReference type="PROSITE" id="PS51782">
    <property type="entry name" value="LYSM"/>
    <property type="match status" value="3"/>
</dbReference>
<proteinExistence type="inferred from homology"/>
<organism evidence="4 5">
    <name type="scientific">Tamilnaduibacter salinus</name>
    <dbReference type="NCBI Taxonomy" id="1484056"/>
    <lineage>
        <taxon>Bacteria</taxon>
        <taxon>Pseudomonadati</taxon>
        <taxon>Pseudomonadota</taxon>
        <taxon>Gammaproteobacteria</taxon>
        <taxon>Pseudomonadales</taxon>
        <taxon>Marinobacteraceae</taxon>
        <taxon>Tamilnaduibacter</taxon>
    </lineage>
</organism>
<name>A0A2A2I443_9GAMM</name>
<dbReference type="RefSeq" id="WP_095610536.1">
    <property type="nucleotide sequence ID" value="NZ_NMPM01000024.1"/>
</dbReference>
<dbReference type="InterPro" id="IPR036779">
    <property type="entry name" value="LysM_dom_sf"/>
</dbReference>
<evidence type="ECO:0000256" key="2">
    <source>
        <dbReference type="SAM" id="MobiDB-lite"/>
    </source>
</evidence>
<dbReference type="CDD" id="cd00118">
    <property type="entry name" value="LysM"/>
    <property type="match status" value="3"/>
</dbReference>